<dbReference type="Proteomes" id="UP000240009">
    <property type="component" value="Unassembled WGS sequence"/>
</dbReference>
<dbReference type="OrthoDB" id="245702at2"/>
<dbReference type="EMBL" id="PUIA01000035">
    <property type="protein sequence ID" value="PQO33336.1"/>
    <property type="molecule type" value="Genomic_DNA"/>
</dbReference>
<organism evidence="1 2">
    <name type="scientific">Blastopirellula marina</name>
    <dbReference type="NCBI Taxonomy" id="124"/>
    <lineage>
        <taxon>Bacteria</taxon>
        <taxon>Pseudomonadati</taxon>
        <taxon>Planctomycetota</taxon>
        <taxon>Planctomycetia</taxon>
        <taxon>Pirellulales</taxon>
        <taxon>Pirellulaceae</taxon>
        <taxon>Blastopirellula</taxon>
    </lineage>
</organism>
<proteinExistence type="predicted"/>
<evidence type="ECO:0000313" key="2">
    <source>
        <dbReference type="Proteomes" id="UP000240009"/>
    </source>
</evidence>
<evidence type="ECO:0000313" key="1">
    <source>
        <dbReference type="EMBL" id="PQO33336.1"/>
    </source>
</evidence>
<protein>
    <submittedName>
        <fullName evidence="1">Uncharacterized protein</fullName>
    </submittedName>
</protein>
<reference evidence="1 2" key="1">
    <citation type="submission" date="2018-02" db="EMBL/GenBank/DDBJ databases">
        <title>Comparative genomes isolates from brazilian mangrove.</title>
        <authorList>
            <person name="Araujo J.E."/>
            <person name="Taketani R.G."/>
            <person name="Silva M.C.P."/>
            <person name="Loureco M.V."/>
            <person name="Andreote F.D."/>
        </authorList>
    </citation>
    <scope>NUCLEOTIDE SEQUENCE [LARGE SCALE GENOMIC DNA]</scope>
    <source>
        <strain evidence="1 2">HEX-2 MGV</strain>
    </source>
</reference>
<comment type="caution">
    <text evidence="1">The sequence shown here is derived from an EMBL/GenBank/DDBJ whole genome shotgun (WGS) entry which is preliminary data.</text>
</comment>
<dbReference type="AlphaFoldDB" id="A0A2S8FMD7"/>
<accession>A0A2S8FMD7</accession>
<gene>
    <name evidence="1" type="ORF">C5Y96_10820</name>
</gene>
<sequence>MAICIWRGDAQGVAQVDKVTVDNVEVGDTFTLTINRKTVSFTATAGTPESVYQGLSAAIAAAAIAEFPSAAAVAATDSVAAHLRLTGLADGTPFVVTGTTNNGGTAEVAVEVLRSGGNGVNMIQQVSLPAGLASGTFTLSFEGQTTGNLTLDESAADIETALKALSNIGSSDVTVSGPNGGPWLVEFTGTLAATTQTLLTGNGASLAGQSVSVTTTTTGQPGDNHRLKIVGTQALSETVPIGFSLMPNEPDATASGTVHSAQTDAQWLSLLAHVYGLASSSSLSLVRTSSTTATTRTYTIEVEIVAEKAGHAVLAPTVARSTIITYDLDAVVSHTIVSNGGNSTNEVQAVTLPGNPSGGTFTLSFQGQTTGNLTFDESAADVEAALEALSNIASGAVSVTGDDGGPWTIEFTGTLAGTDVGQMTASGANLTGGTVTISTVQAAVANQNEQALLTMSASVTSGTFTLTYDESESTNIPYNATSASVKSALQSTASIGSGDVNVSGPAGGPWLVEFIGSLAGQNVTAITSNGTNLVGAGTQSLTISPLITPTGPAFWDNAANWSTSSVPTDGDTAILEASDRPVLYGLNQSSVTLAALLVRGSFVGTIGLPHGNQAGYLEYRDTHLRISASSVRIGEGAGSGSERIRLDLGSGQTDVTVAGSASPAALDEYAVNVLGTHAANVLRIYRGSVSSAQYAGQAAVWASVQVGYADDPAGDVELLLGDNAAVGSLIAHGGQITCFANSGSDITSLLVTAGSVVIGGTDGIAQLDIEGGNVFYHTTGTLGGNTVVGGSGTLSFEGDLRDKTVTNAITCRGDAANVLDPQGVVADLTVHYQSTSRFPELGTNFTAARS</sequence>
<name>A0A2S8FMD7_9BACT</name>
<dbReference type="RefSeq" id="WP_105353006.1">
    <property type="nucleotide sequence ID" value="NZ_PUIA01000035.1"/>
</dbReference>